<proteinExistence type="predicted"/>
<sequence>MKKDVNEYLNNIINSAPSEEMYFEAIRDIFKDLVKEYIRKKINEDEDLKKQISEVIEEFMEAKIKEYDSLAKMAKVTAKIGLVSAPNGIKQEALNDFMNTFKKEIEEIIKSTL</sequence>
<dbReference type="RefSeq" id="WP_009886934.1">
    <property type="nucleotide sequence ID" value="NZ_CP015363.1"/>
</dbReference>
<protein>
    <submittedName>
        <fullName evidence="1">Putative nitrite reductase/sulfite reductase</fullName>
    </submittedName>
</protein>
<name>A0A1V0N6B0_9ARCH</name>
<dbReference type="OrthoDB" id="56446at2157"/>
<evidence type="ECO:0000313" key="2">
    <source>
        <dbReference type="Proteomes" id="UP000192050"/>
    </source>
</evidence>
<keyword evidence="2" id="KW-1185">Reference proteome</keyword>
<dbReference type="AlphaFoldDB" id="A0A1V0N6B0"/>
<dbReference type="KEGG" id="fai:FAD_1786"/>
<dbReference type="Proteomes" id="UP000192050">
    <property type="component" value="Chromosome"/>
</dbReference>
<gene>
    <name evidence="1" type="ORF">FAD_1786</name>
</gene>
<evidence type="ECO:0000313" key="1">
    <source>
        <dbReference type="EMBL" id="ARD85625.1"/>
    </source>
</evidence>
<accession>A0A1V0N6B0</accession>
<dbReference type="GeneID" id="16025065"/>
<dbReference type="EMBL" id="CP015363">
    <property type="protein sequence ID" value="ARD85625.1"/>
    <property type="molecule type" value="Genomic_DNA"/>
</dbReference>
<dbReference type="GeneID" id="31677276"/>
<reference evidence="1 2" key="1">
    <citation type="submission" date="2011-10" db="EMBL/GenBank/DDBJ databases">
        <title>Metabolic and evolutionary patterns in the extreme acidophile Ferroplasma acidiphilum.</title>
        <authorList>
            <person name="Golyshina O.V."/>
            <person name="Kozyavkin S.A."/>
            <person name="Tatusov R.L."/>
            <person name="Slesarev A.I."/>
            <person name="Golyshin P.N."/>
        </authorList>
    </citation>
    <scope>NUCLEOTIDE SEQUENCE [LARGE SCALE GENOMIC DNA]</scope>
    <source>
        <strain evidence="2">Y</strain>
    </source>
</reference>
<organism evidence="1 2">
    <name type="scientific">Ferroplasma acidiphilum</name>
    <dbReference type="NCBI Taxonomy" id="74969"/>
    <lineage>
        <taxon>Archaea</taxon>
        <taxon>Methanobacteriati</taxon>
        <taxon>Thermoplasmatota</taxon>
        <taxon>Thermoplasmata</taxon>
        <taxon>Thermoplasmatales</taxon>
        <taxon>Ferroplasmaceae</taxon>
        <taxon>Ferroplasma</taxon>
    </lineage>
</organism>